<keyword evidence="6 12" id="KW-0317">Glutathione biosynthesis</keyword>
<evidence type="ECO:0000256" key="2">
    <source>
        <dbReference type="ARBA" id="ARBA00010385"/>
    </source>
</evidence>
<evidence type="ECO:0000256" key="10">
    <source>
        <dbReference type="ARBA" id="ARBA00022842"/>
    </source>
</evidence>
<evidence type="ECO:0000256" key="12">
    <source>
        <dbReference type="PIRNR" id="PIRNR001558"/>
    </source>
</evidence>
<keyword evidence="16" id="KW-1185">Reference proteome</keyword>
<evidence type="ECO:0000256" key="8">
    <source>
        <dbReference type="ARBA" id="ARBA00022741"/>
    </source>
</evidence>
<dbReference type="AlphaFoldDB" id="A0A183BLB6"/>
<sequence>MSLNRPTQNGHVYDVPSLVKNVNELQVLIEDAVDWAQSNGLLLRTRDHLDKSDVAQIAPFTLFPTPFPRQLFQQAVDVQKAMQMLYFRITTDLDFLRKVHEDVIKTDKVMQSFMEIIEKVHEEGVQQPITLFIQRADYMLHIKNGEATNEKEYELKQIEVNGCAAGGAGFSTRITDLHRRMLKKAGIYASKDNVPDNRSDRMTAEALYEAWKQFGNTNAVLLFLVNKADLTQFDRRIIQYEFERVSRDEVDVVRLSLEECSEKLKLDPVDFSLRLVDDGRPVAVVFNQVLMLGASPTRMELAARLMIERSTAIVLTRPGMVERFFSGPNEAHMAAQIRKTFAGLWGFEADQTKNNELIQMAIKNPERFVLKPIGEGCGAHFNYFDDDIPKKLAKLSPTELTEFILMEKLKPKVYKNHLVRALRPTLFNTEVTPELGIYGSLIGDMTTGRILYNKQEGHTFKTKLATENEGGICSGTGAVDAPFLVDN</sequence>
<dbReference type="InterPro" id="IPR014042">
    <property type="entry name" value="Glutathione_synthase_a-hlx"/>
</dbReference>
<evidence type="ECO:0000313" key="17">
    <source>
        <dbReference type="WBParaSite" id="GPLIN_000140100"/>
    </source>
</evidence>
<keyword evidence="7 12" id="KW-0479">Metal-binding</keyword>
<feature type="binding site" evidence="13">
    <location>
        <begin position="371"/>
        <end position="382"/>
    </location>
    <ligand>
        <name>ATP</name>
        <dbReference type="ChEBI" id="CHEBI:30616"/>
    </ligand>
</feature>
<protein>
    <recommendedName>
        <fullName evidence="4 12">Glutathione synthetase</fullName>
        <shortName evidence="12">GSH-S</shortName>
        <ecNumber evidence="3 12">6.3.2.3</ecNumber>
    </recommendedName>
</protein>
<dbReference type="PANTHER" id="PTHR11130:SF0">
    <property type="entry name" value="GLUTATHIONE SYNTHETASE"/>
    <property type="match status" value="1"/>
</dbReference>
<evidence type="ECO:0000256" key="9">
    <source>
        <dbReference type="ARBA" id="ARBA00022840"/>
    </source>
</evidence>
<feature type="binding site" evidence="13">
    <location>
        <position position="135"/>
    </location>
    <ligand>
        <name>substrate</name>
    </ligand>
</feature>
<organism evidence="16 17">
    <name type="scientific">Globodera pallida</name>
    <name type="common">Potato cyst nematode worm</name>
    <name type="synonym">Heterodera pallida</name>
    <dbReference type="NCBI Taxonomy" id="36090"/>
    <lineage>
        <taxon>Eukaryota</taxon>
        <taxon>Metazoa</taxon>
        <taxon>Ecdysozoa</taxon>
        <taxon>Nematoda</taxon>
        <taxon>Chromadorea</taxon>
        <taxon>Rhabditida</taxon>
        <taxon>Tylenchina</taxon>
        <taxon>Tylenchomorpha</taxon>
        <taxon>Tylenchoidea</taxon>
        <taxon>Heteroderidae</taxon>
        <taxon>Heteroderinae</taxon>
        <taxon>Globodera</taxon>
    </lineage>
</organism>
<accession>A0A183BLB6</accession>
<dbReference type="GO" id="GO:0005524">
    <property type="term" value="F:ATP binding"/>
    <property type="evidence" value="ECO:0007669"/>
    <property type="project" value="UniProtKB-UniRule"/>
</dbReference>
<dbReference type="UniPathway" id="UPA00142">
    <property type="reaction ID" value="UER00210"/>
</dbReference>
<dbReference type="SUPFAM" id="SSF56059">
    <property type="entry name" value="Glutathione synthetase ATP-binding domain-like"/>
    <property type="match status" value="1"/>
</dbReference>
<reference evidence="16" key="2">
    <citation type="submission" date="2014-05" db="EMBL/GenBank/DDBJ databases">
        <title>The genome and life-stage specific transcriptomes of Globodera pallida elucidate key aspects of plant parasitism by a cyst nematode.</title>
        <authorList>
            <person name="Cotton J.A."/>
            <person name="Lilley C.J."/>
            <person name="Jones L.M."/>
            <person name="Kikuchi T."/>
            <person name="Reid A.J."/>
            <person name="Thorpe P."/>
            <person name="Tsai I.J."/>
            <person name="Beasley H."/>
            <person name="Blok V."/>
            <person name="Cock P.J.A."/>
            <person name="Van den Akker S.E."/>
            <person name="Holroyd N."/>
            <person name="Hunt M."/>
            <person name="Mantelin S."/>
            <person name="Naghra H."/>
            <person name="Pain A."/>
            <person name="Palomares-Rius J.E."/>
            <person name="Zarowiecki M."/>
            <person name="Berriman M."/>
            <person name="Jones J.T."/>
            <person name="Urwin P.E."/>
        </authorList>
    </citation>
    <scope>NUCLEOTIDE SEQUENCE [LARGE SCALE GENOMIC DNA]</scope>
    <source>
        <strain evidence="16">Lindley</strain>
    </source>
</reference>
<evidence type="ECO:0000256" key="13">
    <source>
        <dbReference type="PIRSR" id="PIRSR001558-1"/>
    </source>
</evidence>
<evidence type="ECO:0000256" key="6">
    <source>
        <dbReference type="ARBA" id="ARBA00022684"/>
    </source>
</evidence>
<keyword evidence="8 12" id="KW-0547">Nucleotide-binding</keyword>
<evidence type="ECO:0000313" key="16">
    <source>
        <dbReference type="Proteomes" id="UP000050741"/>
    </source>
</evidence>
<dbReference type="GO" id="GO:0005829">
    <property type="term" value="C:cytosol"/>
    <property type="evidence" value="ECO:0007669"/>
    <property type="project" value="TreeGrafter"/>
</dbReference>
<comment type="pathway">
    <text evidence="1 12">Sulfur metabolism; glutathione biosynthesis; glutathione from L-cysteine and L-glutamate: step 2/2.</text>
</comment>
<dbReference type="InterPro" id="IPR014049">
    <property type="entry name" value="Glutathione_synthase_N_euk"/>
</dbReference>
<feature type="binding site" evidence="13">
    <location>
        <position position="159"/>
    </location>
    <ligand>
        <name>ATP</name>
        <dbReference type="ChEBI" id="CHEBI:30616"/>
    </ligand>
</feature>
<dbReference type="Gene3D" id="3.30.1490.50">
    <property type="match status" value="1"/>
</dbReference>
<dbReference type="Pfam" id="PF03199">
    <property type="entry name" value="GSH_synthase"/>
    <property type="match status" value="1"/>
</dbReference>
<name>A0A183BLB6_GLOPA</name>
<dbReference type="Gene3D" id="3.40.50.1760">
    <property type="entry name" value="Glutathione synthase, substrate-binding domain superfamily, eukaryotic"/>
    <property type="match status" value="1"/>
</dbReference>
<dbReference type="Proteomes" id="UP000050741">
    <property type="component" value="Unassembled WGS sequence"/>
</dbReference>
<comment type="catalytic activity">
    <reaction evidence="11">
        <text>gamma-L-glutamyl-L-cysteine + glycine + ATP = glutathione + ADP + phosphate + H(+)</text>
        <dbReference type="Rhea" id="RHEA:13557"/>
        <dbReference type="ChEBI" id="CHEBI:15378"/>
        <dbReference type="ChEBI" id="CHEBI:30616"/>
        <dbReference type="ChEBI" id="CHEBI:43474"/>
        <dbReference type="ChEBI" id="CHEBI:57305"/>
        <dbReference type="ChEBI" id="CHEBI:57925"/>
        <dbReference type="ChEBI" id="CHEBI:58173"/>
        <dbReference type="ChEBI" id="CHEBI:456216"/>
        <dbReference type="EC" id="6.3.2.3"/>
    </reaction>
    <physiologicalReaction direction="left-to-right" evidence="11">
        <dbReference type="Rhea" id="RHEA:13558"/>
    </physiologicalReaction>
</comment>
<dbReference type="Pfam" id="PF03917">
    <property type="entry name" value="GSH_synth_ATP"/>
    <property type="match status" value="1"/>
</dbReference>
<dbReference type="WBParaSite" id="GPLIN_000140100">
    <property type="protein sequence ID" value="GPLIN_000140100"/>
    <property type="gene ID" value="GPLIN_000140100"/>
</dbReference>
<evidence type="ECO:0000256" key="7">
    <source>
        <dbReference type="ARBA" id="ARBA00022723"/>
    </source>
</evidence>
<evidence type="ECO:0000256" key="3">
    <source>
        <dbReference type="ARBA" id="ARBA00012214"/>
    </source>
</evidence>
<dbReference type="PANTHER" id="PTHR11130">
    <property type="entry name" value="GLUTATHIONE SYNTHETASE"/>
    <property type="match status" value="1"/>
</dbReference>
<dbReference type="GO" id="GO:0000287">
    <property type="term" value="F:magnesium ion binding"/>
    <property type="evidence" value="ECO:0007669"/>
    <property type="project" value="UniProtKB-UniRule"/>
</dbReference>
<evidence type="ECO:0000256" key="1">
    <source>
        <dbReference type="ARBA" id="ARBA00004965"/>
    </source>
</evidence>
<evidence type="ECO:0000259" key="15">
    <source>
        <dbReference type="Pfam" id="PF03199"/>
    </source>
</evidence>
<comment type="cofactor">
    <cofactor evidence="12 14">
        <name>Mg(2+)</name>
        <dbReference type="ChEBI" id="CHEBI:18420"/>
    </cofactor>
    <text evidence="12 14">Binds 1 Mg(2+) ion per subunit.</text>
</comment>
<keyword evidence="5 12" id="KW-0436">Ligase</keyword>
<feature type="binding site" evidence="14">
    <location>
        <position position="159"/>
    </location>
    <ligand>
        <name>Mg(2+)</name>
        <dbReference type="ChEBI" id="CHEBI:18420"/>
    </ligand>
</feature>
<feature type="binding site" evidence="13">
    <location>
        <position position="434"/>
    </location>
    <ligand>
        <name>ATP</name>
        <dbReference type="ChEBI" id="CHEBI:30616"/>
    </ligand>
</feature>
<dbReference type="Gene3D" id="3.30.1490.80">
    <property type="match status" value="1"/>
</dbReference>
<dbReference type="Gene3D" id="1.10.1080.10">
    <property type="entry name" value="Glutathione Synthetase, Chain A, domain 3"/>
    <property type="match status" value="1"/>
</dbReference>
<dbReference type="Gene3D" id="3.30.470.20">
    <property type="entry name" value="ATP-grasp fold, B domain"/>
    <property type="match status" value="1"/>
</dbReference>
<keyword evidence="9 12" id="KW-0067">ATP-binding</keyword>
<reference evidence="17" key="3">
    <citation type="submission" date="2016-06" db="UniProtKB">
        <authorList>
            <consortium name="WormBaseParasite"/>
        </authorList>
    </citation>
    <scope>IDENTIFICATION</scope>
</reference>
<dbReference type="InterPro" id="IPR016185">
    <property type="entry name" value="PreATP-grasp_dom_sf"/>
</dbReference>
<dbReference type="PIRSF" id="PIRSF001558">
    <property type="entry name" value="GSHase"/>
    <property type="match status" value="1"/>
</dbReference>
<evidence type="ECO:0000256" key="5">
    <source>
        <dbReference type="ARBA" id="ARBA00022598"/>
    </source>
</evidence>
<dbReference type="GO" id="GO:0004363">
    <property type="term" value="F:glutathione synthase activity"/>
    <property type="evidence" value="ECO:0007669"/>
    <property type="project" value="UniProtKB-UniRule"/>
</dbReference>
<evidence type="ECO:0000256" key="11">
    <source>
        <dbReference type="ARBA" id="ARBA00048871"/>
    </source>
</evidence>
<dbReference type="SUPFAM" id="SSF52440">
    <property type="entry name" value="PreATP-grasp domain"/>
    <property type="match status" value="1"/>
</dbReference>
<comment type="similarity">
    <text evidence="2 12">Belongs to the eukaryotic GSH synthase family.</text>
</comment>
<reference evidence="16" key="1">
    <citation type="submission" date="2013-12" db="EMBL/GenBank/DDBJ databases">
        <authorList>
            <person name="Aslett M."/>
        </authorList>
    </citation>
    <scope>NUCLEOTIDE SEQUENCE [LARGE SCALE GENOMIC DNA]</scope>
    <source>
        <strain evidence="16">Lindley</strain>
    </source>
</reference>
<evidence type="ECO:0000256" key="4">
    <source>
        <dbReference type="ARBA" id="ARBA00020821"/>
    </source>
</evidence>
<feature type="domain" description="Glutathione synthase substrate-binding" evidence="15">
    <location>
        <begin position="220"/>
        <end position="314"/>
    </location>
</feature>
<feature type="binding site" evidence="13">
    <location>
        <position position="469"/>
    </location>
    <ligand>
        <name>ATP</name>
        <dbReference type="ChEBI" id="CHEBI:30616"/>
    </ligand>
</feature>
<feature type="binding site" evidence="13">
    <location>
        <position position="463"/>
    </location>
    <ligand>
        <name>ATP</name>
        <dbReference type="ChEBI" id="CHEBI:30616"/>
    </ligand>
</feature>
<proteinExistence type="inferred from homology"/>
<evidence type="ECO:0000256" key="14">
    <source>
        <dbReference type="PIRSR" id="PIRSR001558-2"/>
    </source>
</evidence>
<dbReference type="InterPro" id="IPR037013">
    <property type="entry name" value="GSH-S_sub-bd_sf"/>
</dbReference>
<dbReference type="EC" id="6.3.2.3" evidence="3 12"/>
<feature type="binding site" evidence="14">
    <location>
        <position position="375"/>
    </location>
    <ligand>
        <name>Mg(2+)</name>
        <dbReference type="ChEBI" id="CHEBI:18420"/>
    </ligand>
</feature>
<keyword evidence="10 12" id="KW-0460">Magnesium</keyword>
<dbReference type="InterPro" id="IPR005615">
    <property type="entry name" value="Glutathione_synthase"/>
</dbReference>
<feature type="binding site" evidence="14">
    <location>
        <position position="161"/>
    </location>
    <ligand>
        <name>Mg(2+)</name>
        <dbReference type="ChEBI" id="CHEBI:18420"/>
    </ligand>
</feature>
<dbReference type="GO" id="GO:0043295">
    <property type="term" value="F:glutathione binding"/>
    <property type="evidence" value="ECO:0007669"/>
    <property type="project" value="UniProtKB-UniRule"/>
</dbReference>
<dbReference type="InterPro" id="IPR004887">
    <property type="entry name" value="GSH_synth_subst-bd"/>
</dbReference>
<dbReference type="InterPro" id="IPR014709">
    <property type="entry name" value="Glutathione_synthase_C_euk"/>
</dbReference>